<evidence type="ECO:0000256" key="1">
    <source>
        <dbReference type="ARBA" id="ARBA00009353"/>
    </source>
</evidence>
<name>A0A375A8I6_9GAMM</name>
<dbReference type="InterPro" id="IPR010099">
    <property type="entry name" value="SDR39U1"/>
</dbReference>
<feature type="domain" description="DUF1731" evidence="4">
    <location>
        <begin position="277"/>
        <end position="323"/>
    </location>
</feature>
<feature type="domain" description="NAD-dependent epimerase/dehydratase" evidence="3">
    <location>
        <begin position="31"/>
        <end position="242"/>
    </location>
</feature>
<evidence type="ECO:0000256" key="2">
    <source>
        <dbReference type="SAM" id="MobiDB-lite"/>
    </source>
</evidence>
<dbReference type="InterPro" id="IPR001509">
    <property type="entry name" value="Epimerase_deHydtase"/>
</dbReference>
<dbReference type="PANTHER" id="PTHR11092">
    <property type="entry name" value="SUGAR NUCLEOTIDE EPIMERASE RELATED"/>
    <property type="match status" value="1"/>
</dbReference>
<dbReference type="NCBIfam" id="TIGR01777">
    <property type="entry name" value="yfcH"/>
    <property type="match status" value="1"/>
</dbReference>
<dbReference type="AlphaFoldDB" id="A0A375A8I6"/>
<evidence type="ECO:0000313" key="5">
    <source>
        <dbReference type="EMBL" id="SLM62330.1"/>
    </source>
</evidence>
<accession>A0A375A8I6</accession>
<evidence type="ECO:0000259" key="3">
    <source>
        <dbReference type="Pfam" id="PF01370"/>
    </source>
</evidence>
<protein>
    <submittedName>
        <fullName evidence="5">Cell division inhibitor, Predicted NAD-dependent nucleotide-sugar epimerase</fullName>
    </submittedName>
</protein>
<reference evidence="5 6" key="1">
    <citation type="submission" date="2016-09" db="EMBL/GenBank/DDBJ databases">
        <authorList>
            <person name="Reverchon S."/>
            <person name="Nasser W."/>
            <person name="Leonard S."/>
            <person name="Brochier C."/>
            <person name="Duprey A."/>
        </authorList>
    </citation>
    <scope>NUCLEOTIDE SEQUENCE [LARGE SCALE GENOMIC DNA]</scope>
    <source>
        <strain evidence="5 6">174/2</strain>
    </source>
</reference>
<proteinExistence type="inferred from homology"/>
<dbReference type="InterPro" id="IPR013549">
    <property type="entry name" value="DUF1731"/>
</dbReference>
<dbReference type="EMBL" id="LT615367">
    <property type="protein sequence ID" value="SLM62330.1"/>
    <property type="molecule type" value="Genomic_DNA"/>
</dbReference>
<dbReference type="InterPro" id="IPR036291">
    <property type="entry name" value="NAD(P)-bd_dom_sf"/>
</dbReference>
<dbReference type="Proteomes" id="UP000294820">
    <property type="component" value="Chromosome 1"/>
</dbReference>
<dbReference type="SUPFAM" id="SSF51735">
    <property type="entry name" value="NAD(P)-binding Rossmann-fold domains"/>
    <property type="match status" value="1"/>
</dbReference>
<dbReference type="CDD" id="cd05242">
    <property type="entry name" value="SDR_a8"/>
    <property type="match status" value="1"/>
</dbReference>
<gene>
    <name evidence="5" type="primary">yfcH</name>
    <name evidence="5" type="ORF">DAQ1742_01338</name>
</gene>
<organism evidence="5 6">
    <name type="scientific">Dickeya aquatica</name>
    <dbReference type="NCBI Taxonomy" id="1401087"/>
    <lineage>
        <taxon>Bacteria</taxon>
        <taxon>Pseudomonadati</taxon>
        <taxon>Pseudomonadota</taxon>
        <taxon>Gammaproteobacteria</taxon>
        <taxon>Enterobacterales</taxon>
        <taxon>Pectobacteriaceae</taxon>
        <taxon>Dickeya</taxon>
    </lineage>
</organism>
<keyword evidence="6" id="KW-1185">Reference proteome</keyword>
<dbReference type="Gene3D" id="3.40.50.720">
    <property type="entry name" value="NAD(P)-binding Rossmann-like Domain"/>
    <property type="match status" value="1"/>
</dbReference>
<sequence>MLEEGAQVQAFASAQPSDNPTDKARHAMKLLITGGTGLIGRHLIARLLSLSHQITVVTRSPERARRLLGNKVDYWPSLDGHHSLDGFEGVINLAGEPIADKRWSRAQKERLCQSRWDITHQLAQLIRQSTTPPAVFLSGSAVGYYGDQGQALVTEDETPHHDFTHELCARWEALALEAESDKTRVCLLRTGIVLSRDGGALAKMLPIFRLGLGGPIGSGRQYLPWIHIDDMTNAILYLLDNPILRGPFNMVSPYPARNEKFSAMLANSLNRPGFMRTPGWVLQLLMGEAATLLLGGQRAIPQRLEKAGFGFRFFELEEAIDDLLHPRAG</sequence>
<comment type="similarity">
    <text evidence="1">Belongs to the NAD(P)-dependent epimerase/dehydratase family. SDR39U1 subfamily.</text>
</comment>
<evidence type="ECO:0000313" key="6">
    <source>
        <dbReference type="Proteomes" id="UP000294820"/>
    </source>
</evidence>
<evidence type="ECO:0000259" key="4">
    <source>
        <dbReference type="Pfam" id="PF08338"/>
    </source>
</evidence>
<dbReference type="KEGG" id="daq:DAQ1742_01338"/>
<dbReference type="Pfam" id="PF08338">
    <property type="entry name" value="DUF1731"/>
    <property type="match status" value="1"/>
</dbReference>
<dbReference type="PANTHER" id="PTHR11092:SF0">
    <property type="entry name" value="EPIMERASE FAMILY PROTEIN SDR39U1"/>
    <property type="match status" value="1"/>
</dbReference>
<feature type="region of interest" description="Disordered" evidence="2">
    <location>
        <begin position="1"/>
        <end position="22"/>
    </location>
</feature>
<feature type="compositionally biased region" description="Polar residues" evidence="2">
    <location>
        <begin position="10"/>
        <end position="19"/>
    </location>
</feature>
<dbReference type="Pfam" id="PF01370">
    <property type="entry name" value="Epimerase"/>
    <property type="match status" value="1"/>
</dbReference>